<evidence type="ECO:0000256" key="2">
    <source>
        <dbReference type="ARBA" id="ARBA00022448"/>
    </source>
</evidence>
<evidence type="ECO:0000313" key="7">
    <source>
        <dbReference type="Proteomes" id="UP000344571"/>
    </source>
</evidence>
<keyword evidence="3" id="KW-0732">Signal</keyword>
<evidence type="ECO:0000313" key="5">
    <source>
        <dbReference type="EMBL" id="QFY55549.1"/>
    </source>
</evidence>
<reference evidence="4 6" key="1">
    <citation type="submission" date="2017-09" db="EMBL/GenBank/DDBJ databases">
        <title>Bacterial and phytoplankton interrelationship in Kongsfjorden, an Arctic fjord.</title>
        <authorList>
            <person name="Sinha R."/>
            <person name="Krishnan K."/>
        </authorList>
    </citation>
    <scope>NUCLEOTIDE SEQUENCE [LARGE SCALE GENOMIC DNA]</scope>
    <source>
        <strain evidence="4 6">58</strain>
    </source>
</reference>
<dbReference type="RefSeq" id="WP_096347312.1">
    <property type="nucleotide sequence ID" value="NZ_CP033116.1"/>
</dbReference>
<dbReference type="InterPro" id="IPR005318">
    <property type="entry name" value="OM_porin_bac"/>
</dbReference>
<dbReference type="Proteomes" id="UP000344571">
    <property type="component" value="Chromosome"/>
</dbReference>
<organism evidence="4 6">
    <name type="scientific">Halopseudomonas pelagia</name>
    <dbReference type="NCBI Taxonomy" id="553151"/>
    <lineage>
        <taxon>Bacteria</taxon>
        <taxon>Pseudomonadati</taxon>
        <taxon>Pseudomonadota</taxon>
        <taxon>Gammaproteobacteria</taxon>
        <taxon>Pseudomonadales</taxon>
        <taxon>Pseudomonadaceae</taxon>
        <taxon>Halopseudomonas</taxon>
    </lineage>
</organism>
<evidence type="ECO:0000313" key="6">
    <source>
        <dbReference type="Proteomes" id="UP000243750"/>
    </source>
</evidence>
<protein>
    <submittedName>
        <fullName evidence="5">OprD family porin</fullName>
    </submittedName>
    <submittedName>
        <fullName evidence="4">Outer membrane porin, OprD family</fullName>
    </submittedName>
</protein>
<dbReference type="InterPro" id="IPR023614">
    <property type="entry name" value="Porin_dom_sf"/>
</dbReference>
<keyword evidence="7" id="KW-1185">Reference proteome</keyword>
<sequence>MGTTLLLGLGSLTTNAFADFIGDAKGSLELRNQYFSRDFRDSTATQSKREEWGQSFILQLQSGYTPGTVGFGIDAIGMLGLKLDSSPARRGTGLLPSDSDGRPEDDYSKMAMTLKARLAESELRVGGLIPTLPLLASNASRLFPQVYRGTQLVSKDLGDLTLTLGKVGSVKQRDSSNFEDLTVMGQLGAYSTAANSDRLLYANLEYNLMPNLRISYHASELEDIFRRDFMGFKYTTPLGAGSAFAEVRYFDASDTGRSLAGRMDNQTISSNFGYSIAGHTFSGGYQKVSGDTAYTYIGGSDTYLFSEMQASTFALANERVFHARYDYDFAKLGLPGLKFNVRYVTGDDVDPTNISTARAAALRASGKSGQEWERSTDITYVIQRGTFKDLSFRWRNATNRSTYANDVDENRVIVRYTFNF</sequence>
<dbReference type="GO" id="GO:0016020">
    <property type="term" value="C:membrane"/>
    <property type="evidence" value="ECO:0007669"/>
    <property type="project" value="InterPro"/>
</dbReference>
<reference evidence="5 7" key="2">
    <citation type="submission" date="2018-10" db="EMBL/GenBank/DDBJ databases">
        <title>Complete genome sequence of Pseudomonas pelagia strain Kongs-67.</title>
        <authorList>
            <person name="Sinha R.K."/>
            <person name="Krishnan K."/>
        </authorList>
    </citation>
    <scope>NUCLEOTIDE SEQUENCE [LARGE SCALE GENOMIC DNA]</scope>
    <source>
        <strain evidence="5 7">Kongs-67</strain>
    </source>
</reference>
<comment type="similarity">
    <text evidence="1">Belongs to the outer membrane porin (Opr) (TC 1.B.25) family.</text>
</comment>
<gene>
    <name evidence="4" type="ORF">CO192_14715</name>
    <name evidence="5" type="ORF">EAO82_03665</name>
</gene>
<evidence type="ECO:0000256" key="1">
    <source>
        <dbReference type="ARBA" id="ARBA00009075"/>
    </source>
</evidence>
<dbReference type="Proteomes" id="UP000243750">
    <property type="component" value="Unassembled WGS sequence"/>
</dbReference>
<dbReference type="Pfam" id="PF03573">
    <property type="entry name" value="OprD"/>
    <property type="match status" value="1"/>
</dbReference>
<proteinExistence type="inferred from homology"/>
<dbReference type="PANTHER" id="PTHR34596">
    <property type="entry name" value="CHITOPORIN"/>
    <property type="match status" value="1"/>
</dbReference>
<accession>A0AA91U140</accession>
<evidence type="ECO:0000256" key="3">
    <source>
        <dbReference type="ARBA" id="ARBA00022729"/>
    </source>
</evidence>
<dbReference type="Gene3D" id="2.40.160.10">
    <property type="entry name" value="Porin"/>
    <property type="match status" value="1"/>
</dbReference>
<name>A0AA91U140_9GAMM</name>
<keyword evidence="2" id="KW-0813">Transport</keyword>
<dbReference type="EMBL" id="NWMT01000189">
    <property type="protein sequence ID" value="PCC98587.1"/>
    <property type="molecule type" value="Genomic_DNA"/>
</dbReference>
<dbReference type="PANTHER" id="PTHR34596:SF2">
    <property type="entry name" value="CHITOPORIN"/>
    <property type="match status" value="1"/>
</dbReference>
<evidence type="ECO:0000313" key="4">
    <source>
        <dbReference type="EMBL" id="PCC98587.1"/>
    </source>
</evidence>
<dbReference type="AlphaFoldDB" id="A0AA91U140"/>
<dbReference type="GO" id="GO:0015288">
    <property type="term" value="F:porin activity"/>
    <property type="evidence" value="ECO:0007669"/>
    <property type="project" value="TreeGrafter"/>
</dbReference>
<dbReference type="EMBL" id="CP033116">
    <property type="protein sequence ID" value="QFY55549.1"/>
    <property type="molecule type" value="Genomic_DNA"/>
</dbReference>